<evidence type="ECO:0000313" key="4">
    <source>
        <dbReference type="Proteomes" id="UP000236161"/>
    </source>
</evidence>
<gene>
    <name evidence="3" type="ORF">AXF42_Ash003605</name>
</gene>
<evidence type="ECO:0000256" key="1">
    <source>
        <dbReference type="SAM" id="MobiDB-lite"/>
    </source>
</evidence>
<keyword evidence="2" id="KW-0472">Membrane</keyword>
<keyword evidence="2" id="KW-0812">Transmembrane</keyword>
<proteinExistence type="predicted"/>
<name>A0A2I0AHC4_9ASPA</name>
<accession>A0A2I0AHC4</accession>
<sequence>MVARIRRTNFAAHSAHADEPSIRAPGDGASASTSRRRIESASSSRGTCTFKIHLTDLVTGLTAQQAVILRQTQSVCATILPPAPLPPIAAVHDPLPPVAVAPTPFSPIAALLLPFHLSGRLLLPFHRSQRLLLPSRQSQHLLLNHLVLLNCHDDLFPLKRSTKIIHQYVLYYFLPSFHLLFLPSSPGGTLSSQVFRPPLWA</sequence>
<keyword evidence="2" id="KW-1133">Transmembrane helix</keyword>
<organism evidence="3 4">
    <name type="scientific">Apostasia shenzhenica</name>
    <dbReference type="NCBI Taxonomy" id="1088818"/>
    <lineage>
        <taxon>Eukaryota</taxon>
        <taxon>Viridiplantae</taxon>
        <taxon>Streptophyta</taxon>
        <taxon>Embryophyta</taxon>
        <taxon>Tracheophyta</taxon>
        <taxon>Spermatophyta</taxon>
        <taxon>Magnoliopsida</taxon>
        <taxon>Liliopsida</taxon>
        <taxon>Asparagales</taxon>
        <taxon>Orchidaceae</taxon>
        <taxon>Apostasioideae</taxon>
        <taxon>Apostasia</taxon>
    </lineage>
</organism>
<evidence type="ECO:0000256" key="2">
    <source>
        <dbReference type="SAM" id="Phobius"/>
    </source>
</evidence>
<reference evidence="3 4" key="1">
    <citation type="journal article" date="2017" name="Nature">
        <title>The Apostasia genome and the evolution of orchids.</title>
        <authorList>
            <person name="Zhang G.Q."/>
            <person name="Liu K.W."/>
            <person name="Li Z."/>
            <person name="Lohaus R."/>
            <person name="Hsiao Y.Y."/>
            <person name="Niu S.C."/>
            <person name="Wang J.Y."/>
            <person name="Lin Y.C."/>
            <person name="Xu Q."/>
            <person name="Chen L.J."/>
            <person name="Yoshida K."/>
            <person name="Fujiwara S."/>
            <person name="Wang Z.W."/>
            <person name="Zhang Y.Q."/>
            <person name="Mitsuda N."/>
            <person name="Wang M."/>
            <person name="Liu G.H."/>
            <person name="Pecoraro L."/>
            <person name="Huang H.X."/>
            <person name="Xiao X.J."/>
            <person name="Lin M."/>
            <person name="Wu X.Y."/>
            <person name="Wu W.L."/>
            <person name="Chen Y.Y."/>
            <person name="Chang S.B."/>
            <person name="Sakamoto S."/>
            <person name="Ohme-Takagi M."/>
            <person name="Yagi M."/>
            <person name="Zeng S.J."/>
            <person name="Shen C.Y."/>
            <person name="Yeh C.M."/>
            <person name="Luo Y.B."/>
            <person name="Tsai W.C."/>
            <person name="Van de Peer Y."/>
            <person name="Liu Z.J."/>
        </authorList>
    </citation>
    <scope>NUCLEOTIDE SEQUENCE [LARGE SCALE GENOMIC DNA]</scope>
    <source>
        <strain evidence="4">cv. Shenzhen</strain>
        <tissue evidence="3">Stem</tissue>
    </source>
</reference>
<feature type="region of interest" description="Disordered" evidence="1">
    <location>
        <begin position="9"/>
        <end position="42"/>
    </location>
</feature>
<feature type="transmembrane region" description="Helical" evidence="2">
    <location>
        <begin position="168"/>
        <end position="185"/>
    </location>
</feature>
<dbReference type="Proteomes" id="UP000236161">
    <property type="component" value="Unassembled WGS sequence"/>
</dbReference>
<dbReference type="AlphaFoldDB" id="A0A2I0AHC4"/>
<dbReference type="EMBL" id="KZ451980">
    <property type="protein sequence ID" value="PKA54969.1"/>
    <property type="molecule type" value="Genomic_DNA"/>
</dbReference>
<protein>
    <submittedName>
        <fullName evidence="3">Uncharacterized protein</fullName>
    </submittedName>
</protein>
<evidence type="ECO:0000313" key="3">
    <source>
        <dbReference type="EMBL" id="PKA54969.1"/>
    </source>
</evidence>
<keyword evidence="4" id="KW-1185">Reference proteome</keyword>